<evidence type="ECO:0000313" key="5">
    <source>
        <dbReference type="Proteomes" id="UP001642483"/>
    </source>
</evidence>
<reference evidence="4 5" key="1">
    <citation type="submission" date="2024-02" db="EMBL/GenBank/DDBJ databases">
        <authorList>
            <person name="Daric V."/>
            <person name="Darras S."/>
        </authorList>
    </citation>
    <scope>NUCLEOTIDE SEQUENCE [LARGE SCALE GENOMIC DNA]</scope>
</reference>
<dbReference type="Pfam" id="PF14336">
    <property type="entry name" value="GLUCM-like_C"/>
    <property type="match status" value="1"/>
</dbReference>
<dbReference type="SUPFAM" id="SSF160920">
    <property type="entry name" value="PSTPO5379-like"/>
    <property type="match status" value="1"/>
</dbReference>
<gene>
    <name evidence="4" type="ORF">CVLEPA_LOCUS5956</name>
</gene>
<dbReference type="EMBL" id="CAWYQH010000035">
    <property type="protein sequence ID" value="CAK8676490.1"/>
    <property type="molecule type" value="Genomic_DNA"/>
</dbReference>
<keyword evidence="5" id="KW-1185">Reference proteome</keyword>
<feature type="domain" description="D-glutamate cyclase-like C-terminal" evidence="3">
    <location>
        <begin position="300"/>
        <end position="602"/>
    </location>
</feature>
<comment type="caution">
    <text evidence="4">The sequence shown here is derived from an EMBL/GenBank/DDBJ whole genome shotgun (WGS) entry which is preliminary data.</text>
</comment>
<proteinExistence type="inferred from homology"/>
<evidence type="ECO:0000256" key="2">
    <source>
        <dbReference type="ARBA" id="ARBA00023239"/>
    </source>
</evidence>
<dbReference type="Gene3D" id="3.30.2040.10">
    <property type="entry name" value="PSTPO5379-like domain"/>
    <property type="match status" value="1"/>
</dbReference>
<dbReference type="Proteomes" id="UP001642483">
    <property type="component" value="Unassembled WGS sequence"/>
</dbReference>
<dbReference type="InterPro" id="IPR009906">
    <property type="entry name" value="D-Glu_cyclase"/>
</dbReference>
<sequence length="606" mass="66436">MAANCDFSKFSPEDLRLMIRSGQLKRKPTTFFAIGFKQANLAILPKRYADDFRRFCQGNAGACPLLYESKPGEWKAPPLCAESDVRSDVALYNKIKSGNVDGQDETLLDYDWSDLVSFYLGCSFSFNQILLSNNILTAVDQSKNVSAFVTNIDCFESGPFKCKMVVSMRAIPADKLSLLATVTSPLPDVHGAPIHYGDPSLIGINILQNVNLGDDTEFKEGDIPVFWCCGVTGMNALMGANLNLAFSHSPGHMFLTDIPQEDFAEDVGPDKECKVIKYNEKVDIFSVLSIKTERVIKYLSHVTSEDPMGRGIKNLFLADDFEKAALALSHASSVGLVTGFPVHMDCNPPDETDGLPGVISLAAVLQSLGKKVTVIVDDHATKLNEQIIAKCVEKGLLPKQLDILPFPGNGRPVAFKNQDGEQLFDVFLATERVGRTRDVKYYSMKGKDVSSLVKPVDDLFIEATNCPNVVTIAVGDGGNELGMGKVLDKVKEYVPLGDKIACIVAADLAIAAGCSNWGCQALALALYALMSCPIHERYIRRAVGFPFNTSQLQKFIPSIEREREILSIVESAGMKDGVRPDQKMSVDGMFFDKQHADVLKRMKELL</sequence>
<dbReference type="InterPro" id="IPR025504">
    <property type="entry name" value="GLUCM_C"/>
</dbReference>
<organism evidence="4 5">
    <name type="scientific">Clavelina lepadiformis</name>
    <name type="common">Light-bulb sea squirt</name>
    <name type="synonym">Ascidia lepadiformis</name>
    <dbReference type="NCBI Taxonomy" id="159417"/>
    <lineage>
        <taxon>Eukaryota</taxon>
        <taxon>Metazoa</taxon>
        <taxon>Chordata</taxon>
        <taxon>Tunicata</taxon>
        <taxon>Ascidiacea</taxon>
        <taxon>Aplousobranchia</taxon>
        <taxon>Clavelinidae</taxon>
        <taxon>Clavelina</taxon>
    </lineage>
</organism>
<name>A0ABP0FA02_CLALP</name>
<evidence type="ECO:0000259" key="3">
    <source>
        <dbReference type="Pfam" id="PF14336"/>
    </source>
</evidence>
<accession>A0ABP0FA02</accession>
<protein>
    <recommendedName>
        <fullName evidence="3">D-glutamate cyclase-like C-terminal domain-containing protein</fullName>
    </recommendedName>
</protein>
<dbReference type="Gene3D" id="3.90.1640.20">
    <property type="entry name" value="TON_0340"/>
    <property type="match status" value="1"/>
</dbReference>
<comment type="similarity">
    <text evidence="1">Belongs to the D-glutamate cyclase family.</text>
</comment>
<dbReference type="Pfam" id="PF07286">
    <property type="entry name" value="D-Glu_cyclase"/>
    <property type="match status" value="1"/>
</dbReference>
<evidence type="ECO:0000313" key="4">
    <source>
        <dbReference type="EMBL" id="CAK8676490.1"/>
    </source>
</evidence>
<dbReference type="PANTHER" id="PTHR32022:SF10">
    <property type="entry name" value="D-GLUTAMATE CYCLASE, MITOCHONDRIAL"/>
    <property type="match status" value="1"/>
</dbReference>
<keyword evidence="2" id="KW-0456">Lyase</keyword>
<dbReference type="InterPro" id="IPR038021">
    <property type="entry name" value="Putative_hydro-lyase"/>
</dbReference>
<dbReference type="Gene3D" id="3.40.1640.10">
    <property type="entry name" value="PSTPO5379-like"/>
    <property type="match status" value="1"/>
</dbReference>
<dbReference type="PANTHER" id="PTHR32022">
    <property type="entry name" value="D-GLUTAMATE CYCLASE, MITOCHONDRIAL"/>
    <property type="match status" value="1"/>
</dbReference>
<evidence type="ECO:0000256" key="1">
    <source>
        <dbReference type="ARBA" id="ARBA00007896"/>
    </source>
</evidence>